<gene>
    <name evidence="1" type="ORF">Airi01_101500</name>
</gene>
<protein>
    <submittedName>
        <fullName evidence="1">Uncharacterized protein</fullName>
    </submittedName>
</protein>
<dbReference type="RefSeq" id="WP_285636941.1">
    <property type="nucleotide sequence ID" value="NZ_BSTJ01000023.1"/>
</dbReference>
<dbReference type="EMBL" id="BSTJ01000023">
    <property type="protein sequence ID" value="GLY81883.1"/>
    <property type="molecule type" value="Genomic_DNA"/>
</dbReference>
<comment type="caution">
    <text evidence="1">The sequence shown here is derived from an EMBL/GenBank/DDBJ whole genome shotgun (WGS) entry which is preliminary data.</text>
</comment>
<proteinExistence type="predicted"/>
<dbReference type="Proteomes" id="UP001165135">
    <property type="component" value="Unassembled WGS sequence"/>
</dbReference>
<dbReference type="AlphaFoldDB" id="A0A9W6RUF4"/>
<organism evidence="1 2">
    <name type="scientific">Actinoallomurus iriomotensis</name>
    <dbReference type="NCBI Taxonomy" id="478107"/>
    <lineage>
        <taxon>Bacteria</taxon>
        <taxon>Bacillati</taxon>
        <taxon>Actinomycetota</taxon>
        <taxon>Actinomycetes</taxon>
        <taxon>Streptosporangiales</taxon>
        <taxon>Thermomonosporaceae</taxon>
        <taxon>Actinoallomurus</taxon>
    </lineage>
</organism>
<accession>A0A9W6RUF4</accession>
<evidence type="ECO:0000313" key="2">
    <source>
        <dbReference type="Proteomes" id="UP001165135"/>
    </source>
</evidence>
<name>A0A9W6RUF4_9ACTN</name>
<reference evidence="1" key="1">
    <citation type="submission" date="2023-03" db="EMBL/GenBank/DDBJ databases">
        <title>Actinoallomurus iriomotensis NBRC 103681.</title>
        <authorList>
            <person name="Ichikawa N."/>
            <person name="Sato H."/>
            <person name="Tonouchi N."/>
        </authorList>
    </citation>
    <scope>NUCLEOTIDE SEQUENCE</scope>
    <source>
        <strain evidence="1">NBRC 103681</strain>
    </source>
</reference>
<sequence length="160" mass="17002">MTAAPTPQRSENVEQILASLQIAELRGGHAGLLTKGEVDLVSAVHALVRHRLGERGGVNDDVDLHELGCHYFERGVQRVKAELKPVRHTAPIVRVHADNSPCTHAMSPNGKPKPGQGCPGPAGYVAKCKAPGCSFESSAGIRAIVEDVKKTHLQNPAASR</sequence>
<evidence type="ECO:0000313" key="1">
    <source>
        <dbReference type="EMBL" id="GLY81883.1"/>
    </source>
</evidence>